<name>A0A2P2QVD6_RHIMU</name>
<evidence type="ECO:0000313" key="1">
    <source>
        <dbReference type="EMBL" id="MBX70841.1"/>
    </source>
</evidence>
<organism evidence="1">
    <name type="scientific">Rhizophora mucronata</name>
    <name type="common">Asiatic mangrove</name>
    <dbReference type="NCBI Taxonomy" id="61149"/>
    <lineage>
        <taxon>Eukaryota</taxon>
        <taxon>Viridiplantae</taxon>
        <taxon>Streptophyta</taxon>
        <taxon>Embryophyta</taxon>
        <taxon>Tracheophyta</taxon>
        <taxon>Spermatophyta</taxon>
        <taxon>Magnoliopsida</taxon>
        <taxon>eudicotyledons</taxon>
        <taxon>Gunneridae</taxon>
        <taxon>Pentapetalae</taxon>
        <taxon>rosids</taxon>
        <taxon>fabids</taxon>
        <taxon>Malpighiales</taxon>
        <taxon>Rhizophoraceae</taxon>
        <taxon>Rhizophora</taxon>
    </lineage>
</organism>
<protein>
    <submittedName>
        <fullName evidence="1">Uncharacterized protein</fullName>
    </submittedName>
</protein>
<proteinExistence type="predicted"/>
<dbReference type="EMBL" id="GGEC01090357">
    <property type="protein sequence ID" value="MBX70841.1"/>
    <property type="molecule type" value="Transcribed_RNA"/>
</dbReference>
<accession>A0A2P2QVD6</accession>
<reference evidence="1" key="1">
    <citation type="submission" date="2018-02" db="EMBL/GenBank/DDBJ databases">
        <title>Rhizophora mucronata_Transcriptome.</title>
        <authorList>
            <person name="Meera S.P."/>
            <person name="Sreeshan A."/>
            <person name="Augustine A."/>
        </authorList>
    </citation>
    <scope>NUCLEOTIDE SEQUENCE</scope>
    <source>
        <tissue evidence="1">Leaf</tissue>
    </source>
</reference>
<sequence length="46" mass="5333">MTNNSSHKMIMKLKLDDETNLFILLCHKSSKRISSLSIIFHLLPFS</sequence>
<dbReference type="AlphaFoldDB" id="A0A2P2QVD6"/>